<dbReference type="EMBL" id="CP024955">
    <property type="protein sequence ID" value="ATY85415.1"/>
    <property type="molecule type" value="Genomic_DNA"/>
</dbReference>
<keyword evidence="7 12" id="KW-0811">Translocation</keyword>
<evidence type="ECO:0000256" key="6">
    <source>
        <dbReference type="ARBA" id="ARBA00022989"/>
    </source>
</evidence>
<evidence type="ECO:0000256" key="1">
    <source>
        <dbReference type="ARBA" id="ARBA00004651"/>
    </source>
</evidence>
<evidence type="ECO:0000313" key="15">
    <source>
        <dbReference type="Proteomes" id="UP000231932"/>
    </source>
</evidence>
<evidence type="ECO:0000256" key="7">
    <source>
        <dbReference type="ARBA" id="ARBA00023010"/>
    </source>
</evidence>
<dbReference type="GO" id="GO:0015450">
    <property type="term" value="F:protein-transporting ATPase activity"/>
    <property type="evidence" value="ECO:0007669"/>
    <property type="project" value="InterPro"/>
</dbReference>
<feature type="domain" description="Protein export membrane protein SecD/SecF C-terminal" evidence="13">
    <location>
        <begin position="111"/>
        <end position="288"/>
    </location>
</feature>
<organism evidence="14 15">
    <name type="scientific">Kyrpidia spormannii</name>
    <dbReference type="NCBI Taxonomy" id="2055160"/>
    <lineage>
        <taxon>Bacteria</taxon>
        <taxon>Bacillati</taxon>
        <taxon>Bacillota</taxon>
        <taxon>Bacilli</taxon>
        <taxon>Bacillales</taxon>
        <taxon>Alicyclobacillaceae</taxon>
        <taxon>Kyrpidia</taxon>
    </lineage>
</organism>
<comment type="subcellular location">
    <subcellularLocation>
        <location evidence="1 12">Cell membrane</location>
        <topology evidence="1 12">Multi-pass membrane protein</topology>
    </subcellularLocation>
</comment>
<evidence type="ECO:0000256" key="9">
    <source>
        <dbReference type="ARBA" id="ARBA00059018"/>
    </source>
</evidence>
<evidence type="ECO:0000256" key="11">
    <source>
        <dbReference type="ARBA" id="ARBA00061053"/>
    </source>
</evidence>
<feature type="transmembrane region" description="Helical" evidence="12">
    <location>
        <begin position="131"/>
        <end position="148"/>
    </location>
</feature>
<feature type="transmembrane region" description="Helical" evidence="12">
    <location>
        <begin position="264"/>
        <end position="287"/>
    </location>
</feature>
<evidence type="ECO:0000313" key="14">
    <source>
        <dbReference type="EMBL" id="ATY85415.1"/>
    </source>
</evidence>
<keyword evidence="4 12" id="KW-0812">Transmembrane</keyword>
<keyword evidence="6 12" id="KW-1133">Transmembrane helix</keyword>
<dbReference type="Gene3D" id="1.20.1640.10">
    <property type="entry name" value="Multidrug efflux transporter AcrB transmembrane domain"/>
    <property type="match status" value="1"/>
</dbReference>
<evidence type="ECO:0000256" key="3">
    <source>
        <dbReference type="ARBA" id="ARBA00022475"/>
    </source>
</evidence>
<dbReference type="NCBIfam" id="TIGR00966">
    <property type="entry name" value="transloc_SecF"/>
    <property type="match status" value="1"/>
</dbReference>
<dbReference type="RefSeq" id="WP_100668195.1">
    <property type="nucleotide sequence ID" value="NZ_CP024955.1"/>
</dbReference>
<comment type="subunit">
    <text evidence="12">Forms a complex with SecD. Part of the essential Sec protein translocation apparatus which comprises SecA, SecYEG and auxiliary proteins SecDF. Other proteins may also be involved.</text>
</comment>
<dbReference type="GO" id="GO:0006605">
    <property type="term" value="P:protein targeting"/>
    <property type="evidence" value="ECO:0007669"/>
    <property type="project" value="UniProtKB-UniRule"/>
</dbReference>
<evidence type="ECO:0000256" key="10">
    <source>
        <dbReference type="ARBA" id="ARBA00060856"/>
    </source>
</evidence>
<keyword evidence="2 12" id="KW-0813">Transport</keyword>
<protein>
    <recommendedName>
        <fullName evidence="12">Protein-export membrane protein SecF</fullName>
    </recommendedName>
</protein>
<dbReference type="GO" id="GO:0005886">
    <property type="term" value="C:plasma membrane"/>
    <property type="evidence" value="ECO:0007669"/>
    <property type="project" value="UniProtKB-SubCell"/>
</dbReference>
<name>A0A2K8N8H6_9BACL</name>
<proteinExistence type="inferred from homology"/>
<dbReference type="InterPro" id="IPR022645">
    <property type="entry name" value="SecD/SecF_bac"/>
</dbReference>
<comment type="similarity">
    <text evidence="11">In the N-terminal section; belongs to the SecD/SecF family. SecD subfamily.</text>
</comment>
<reference evidence="15" key="1">
    <citation type="submission" date="2017-11" db="EMBL/GenBank/DDBJ databases">
        <title>Complete Genome Sequence of Kyrpidia sp. Strain EA-1, a thermophilic, hydrogen-oxidizing Bacterium, isolated from the Azores.</title>
        <authorList>
            <person name="Reiner J.E."/>
            <person name="Lapp C.J."/>
            <person name="Bunk B."/>
            <person name="Gescher J."/>
        </authorList>
    </citation>
    <scope>NUCLEOTIDE SEQUENCE [LARGE SCALE GENOMIC DNA]</scope>
    <source>
        <strain evidence="15">EA-1</strain>
    </source>
</reference>
<feature type="transmembrane region" description="Helical" evidence="12">
    <location>
        <begin position="12"/>
        <end position="34"/>
    </location>
</feature>
<dbReference type="InterPro" id="IPR022813">
    <property type="entry name" value="SecD/SecF_arch_bac"/>
</dbReference>
<evidence type="ECO:0000256" key="2">
    <source>
        <dbReference type="ARBA" id="ARBA00022448"/>
    </source>
</evidence>
<evidence type="ECO:0000256" key="4">
    <source>
        <dbReference type="ARBA" id="ARBA00022692"/>
    </source>
</evidence>
<dbReference type="NCBIfam" id="TIGR00916">
    <property type="entry name" value="2A0604s01"/>
    <property type="match status" value="1"/>
</dbReference>
<evidence type="ECO:0000256" key="5">
    <source>
        <dbReference type="ARBA" id="ARBA00022927"/>
    </source>
</evidence>
<dbReference type="FunFam" id="1.20.1640.10:FF:000024">
    <property type="entry name" value="Multifunctional fusion protein"/>
    <property type="match status" value="1"/>
</dbReference>
<comment type="function">
    <text evidence="9 12">Part of the Sec protein translocase complex. Interacts with the SecYEG preprotein conducting channel. SecDF uses the proton motive force (PMF) to complete protein translocation after the ATP-dependent function of SecA.</text>
</comment>
<sequence>MKVLFPITRHRKWYFAFSLLITVLGIVAILLFGLNLGTDFRAGSRVQMDLGPGWKTQDIIHLLQSQGLSVSPGDVTSAGARGETAVVRLKDRLDPAKEPQLTAAIQKQYPQAKIGIDSVEPLVARELSRNAMYGIGLASLGILVYVAIRFEFRFGVAGVVALLHDAFIVISLFALLRREIDLPFIAAVLTIVGYSINDTIVIFDRIRDNLKNAKIKTVEDLEHLVDQSLWQTMRRSIYTVLTVVIAALSLFLFGSASIHNFSLALLIGLISGAYSSIFIASPLWVAWRGRELRRTAAK</sequence>
<dbReference type="GO" id="GO:0043952">
    <property type="term" value="P:protein transport by the Sec complex"/>
    <property type="evidence" value="ECO:0007669"/>
    <property type="project" value="UniProtKB-UniRule"/>
</dbReference>
<feature type="transmembrane region" description="Helical" evidence="12">
    <location>
        <begin position="155"/>
        <end position="176"/>
    </location>
</feature>
<comment type="similarity">
    <text evidence="10">In the C-terminal section; belongs to the SecD/SecF family. SecF subfamily.</text>
</comment>
<dbReference type="HAMAP" id="MF_01464_B">
    <property type="entry name" value="SecF_B"/>
    <property type="match status" value="1"/>
</dbReference>
<keyword evidence="3 12" id="KW-1003">Cell membrane</keyword>
<dbReference type="PANTHER" id="PTHR30081">
    <property type="entry name" value="PROTEIN-EXPORT MEMBRANE PROTEIN SEC"/>
    <property type="match status" value="1"/>
</dbReference>
<dbReference type="InterPro" id="IPR055344">
    <property type="entry name" value="SecD_SecF_C_bact"/>
</dbReference>
<comment type="similarity">
    <text evidence="12">Belongs to the SecD/SecF family. SecF subfamily.</text>
</comment>
<dbReference type="GO" id="GO:0065002">
    <property type="term" value="P:intracellular protein transmembrane transport"/>
    <property type="evidence" value="ECO:0007669"/>
    <property type="project" value="UniProtKB-UniRule"/>
</dbReference>
<evidence type="ECO:0000256" key="8">
    <source>
        <dbReference type="ARBA" id="ARBA00023136"/>
    </source>
</evidence>
<dbReference type="Proteomes" id="UP000231932">
    <property type="component" value="Chromosome"/>
</dbReference>
<dbReference type="AlphaFoldDB" id="A0A2K8N8H6"/>
<feature type="transmembrane region" description="Helical" evidence="12">
    <location>
        <begin position="182"/>
        <end position="203"/>
    </location>
</feature>
<evidence type="ECO:0000256" key="12">
    <source>
        <dbReference type="HAMAP-Rule" id="MF_01464"/>
    </source>
</evidence>
<dbReference type="KEGG" id="kyr:CVV65_11170"/>
<feature type="transmembrane region" description="Helical" evidence="12">
    <location>
        <begin position="237"/>
        <end position="258"/>
    </location>
</feature>
<gene>
    <name evidence="12 14" type="primary">secF</name>
    <name evidence="14" type="ORF">CVV65_11170</name>
</gene>
<dbReference type="InterPro" id="IPR048634">
    <property type="entry name" value="SecD_SecF_C"/>
</dbReference>
<dbReference type="InterPro" id="IPR005665">
    <property type="entry name" value="SecF_bac"/>
</dbReference>
<keyword evidence="15" id="KW-1185">Reference proteome</keyword>
<dbReference type="PRINTS" id="PR01755">
    <property type="entry name" value="SECFTRNLCASE"/>
</dbReference>
<dbReference type="PANTHER" id="PTHR30081:SF8">
    <property type="entry name" value="PROTEIN TRANSLOCASE SUBUNIT SECF"/>
    <property type="match status" value="1"/>
</dbReference>
<evidence type="ECO:0000259" key="13">
    <source>
        <dbReference type="Pfam" id="PF02355"/>
    </source>
</evidence>
<keyword evidence="8 12" id="KW-0472">Membrane</keyword>
<dbReference type="SUPFAM" id="SSF82866">
    <property type="entry name" value="Multidrug efflux transporter AcrB transmembrane domain"/>
    <property type="match status" value="1"/>
</dbReference>
<dbReference type="OrthoDB" id="9805019at2"/>
<keyword evidence="5 12" id="KW-0653">Protein transport</keyword>
<accession>A0A2K8N8H6</accession>
<dbReference type="Pfam" id="PF02355">
    <property type="entry name" value="SecD_SecF_C"/>
    <property type="match status" value="1"/>
</dbReference>